<dbReference type="Proteomes" id="UP000054477">
    <property type="component" value="Unassembled WGS sequence"/>
</dbReference>
<dbReference type="HOGENOM" id="CLU_2886180_0_0_1"/>
<keyword evidence="2" id="KW-1185">Reference proteome</keyword>
<name>A0A0C9WQ34_9AGAR</name>
<organism evidence="1 2">
    <name type="scientific">Laccaria amethystina LaAM-08-1</name>
    <dbReference type="NCBI Taxonomy" id="1095629"/>
    <lineage>
        <taxon>Eukaryota</taxon>
        <taxon>Fungi</taxon>
        <taxon>Dikarya</taxon>
        <taxon>Basidiomycota</taxon>
        <taxon>Agaricomycotina</taxon>
        <taxon>Agaricomycetes</taxon>
        <taxon>Agaricomycetidae</taxon>
        <taxon>Agaricales</taxon>
        <taxon>Agaricineae</taxon>
        <taxon>Hydnangiaceae</taxon>
        <taxon>Laccaria</taxon>
    </lineage>
</organism>
<sequence>MLHNVYAALAGAHGFSTTAKTNPDGTQGNVVLHGYRQTRTATVAPTSACCGRPLLVGDLASIR</sequence>
<evidence type="ECO:0000313" key="1">
    <source>
        <dbReference type="EMBL" id="KIK00270.1"/>
    </source>
</evidence>
<dbReference type="OrthoDB" id="10537616at2759"/>
<protein>
    <submittedName>
        <fullName evidence="1">Uncharacterized protein</fullName>
    </submittedName>
</protein>
<dbReference type="EMBL" id="KN838629">
    <property type="protein sequence ID" value="KIK00270.1"/>
    <property type="molecule type" value="Genomic_DNA"/>
</dbReference>
<reference evidence="1 2" key="1">
    <citation type="submission" date="2014-04" db="EMBL/GenBank/DDBJ databases">
        <authorList>
            <consortium name="DOE Joint Genome Institute"/>
            <person name="Kuo A."/>
            <person name="Kohler A."/>
            <person name="Nagy L.G."/>
            <person name="Floudas D."/>
            <person name="Copeland A."/>
            <person name="Barry K.W."/>
            <person name="Cichocki N."/>
            <person name="Veneault-Fourrey C."/>
            <person name="LaButti K."/>
            <person name="Lindquist E.A."/>
            <person name="Lipzen A."/>
            <person name="Lundell T."/>
            <person name="Morin E."/>
            <person name="Murat C."/>
            <person name="Sun H."/>
            <person name="Tunlid A."/>
            <person name="Henrissat B."/>
            <person name="Grigoriev I.V."/>
            <person name="Hibbett D.S."/>
            <person name="Martin F."/>
            <person name="Nordberg H.P."/>
            <person name="Cantor M.N."/>
            <person name="Hua S.X."/>
        </authorList>
    </citation>
    <scope>NUCLEOTIDE SEQUENCE [LARGE SCALE GENOMIC DNA]</scope>
    <source>
        <strain evidence="1 2">LaAM-08-1</strain>
    </source>
</reference>
<proteinExistence type="predicted"/>
<gene>
    <name evidence="1" type="ORF">K443DRAFT_679269</name>
</gene>
<accession>A0A0C9WQ34</accession>
<evidence type="ECO:0000313" key="2">
    <source>
        <dbReference type="Proteomes" id="UP000054477"/>
    </source>
</evidence>
<dbReference type="AlphaFoldDB" id="A0A0C9WQ34"/>
<reference evidence="2" key="2">
    <citation type="submission" date="2015-01" db="EMBL/GenBank/DDBJ databases">
        <title>Evolutionary Origins and Diversification of the Mycorrhizal Mutualists.</title>
        <authorList>
            <consortium name="DOE Joint Genome Institute"/>
            <consortium name="Mycorrhizal Genomics Consortium"/>
            <person name="Kohler A."/>
            <person name="Kuo A."/>
            <person name="Nagy L.G."/>
            <person name="Floudas D."/>
            <person name="Copeland A."/>
            <person name="Barry K.W."/>
            <person name="Cichocki N."/>
            <person name="Veneault-Fourrey C."/>
            <person name="LaButti K."/>
            <person name="Lindquist E.A."/>
            <person name="Lipzen A."/>
            <person name="Lundell T."/>
            <person name="Morin E."/>
            <person name="Murat C."/>
            <person name="Riley R."/>
            <person name="Ohm R."/>
            <person name="Sun H."/>
            <person name="Tunlid A."/>
            <person name="Henrissat B."/>
            <person name="Grigoriev I.V."/>
            <person name="Hibbett D.S."/>
            <person name="Martin F."/>
        </authorList>
    </citation>
    <scope>NUCLEOTIDE SEQUENCE [LARGE SCALE GENOMIC DNA]</scope>
    <source>
        <strain evidence="2">LaAM-08-1</strain>
    </source>
</reference>